<evidence type="ECO:0000256" key="1">
    <source>
        <dbReference type="ARBA" id="ARBA00022741"/>
    </source>
</evidence>
<organism evidence="7 8">
    <name type="scientific">Catenulispora pinistramenti</name>
    <dbReference type="NCBI Taxonomy" id="2705254"/>
    <lineage>
        <taxon>Bacteria</taxon>
        <taxon>Bacillati</taxon>
        <taxon>Actinomycetota</taxon>
        <taxon>Actinomycetes</taxon>
        <taxon>Catenulisporales</taxon>
        <taxon>Catenulisporaceae</taxon>
        <taxon>Catenulispora</taxon>
    </lineage>
</organism>
<dbReference type="SMART" id="SM00382">
    <property type="entry name" value="AAA"/>
    <property type="match status" value="3"/>
</dbReference>
<keyword evidence="2 3" id="KW-0067">ATP-binding</keyword>
<keyword evidence="4" id="KW-0175">Coiled coil</keyword>
<keyword evidence="5" id="KW-0472">Membrane</keyword>
<keyword evidence="7" id="KW-0132">Cell division</keyword>
<dbReference type="GO" id="GO:0051301">
    <property type="term" value="P:cell division"/>
    <property type="evidence" value="ECO:0007669"/>
    <property type="project" value="UniProtKB-KW"/>
</dbReference>
<dbReference type="SUPFAM" id="SSF52540">
    <property type="entry name" value="P-loop containing nucleoside triphosphate hydrolases"/>
    <property type="match status" value="3"/>
</dbReference>
<dbReference type="Pfam" id="PF01580">
    <property type="entry name" value="FtsK_SpoIIIE"/>
    <property type="match status" value="2"/>
</dbReference>
<feature type="transmembrane region" description="Helical" evidence="5">
    <location>
        <begin position="290"/>
        <end position="308"/>
    </location>
</feature>
<dbReference type="CDD" id="cd01127">
    <property type="entry name" value="TrwB_TraG_TraD_VirD4"/>
    <property type="match status" value="1"/>
</dbReference>
<evidence type="ECO:0000256" key="3">
    <source>
        <dbReference type="PROSITE-ProRule" id="PRU00289"/>
    </source>
</evidence>
<dbReference type="PROSITE" id="PS50901">
    <property type="entry name" value="FTSK"/>
    <property type="match status" value="2"/>
</dbReference>
<feature type="coiled-coil region" evidence="4">
    <location>
        <begin position="185"/>
        <end position="212"/>
    </location>
</feature>
<keyword evidence="8" id="KW-1185">Reference proteome</keyword>
<dbReference type="EMBL" id="JAAFYZ010000273">
    <property type="protein sequence ID" value="MBS2553653.1"/>
    <property type="molecule type" value="Genomic_DNA"/>
</dbReference>
<evidence type="ECO:0000313" key="7">
    <source>
        <dbReference type="EMBL" id="MBS2553653.1"/>
    </source>
</evidence>
<evidence type="ECO:0000256" key="5">
    <source>
        <dbReference type="SAM" id="Phobius"/>
    </source>
</evidence>
<dbReference type="InterPro" id="IPR050206">
    <property type="entry name" value="FtsK/SpoIIIE/SftA"/>
</dbReference>
<feature type="transmembrane region" description="Helical" evidence="5">
    <location>
        <begin position="313"/>
        <end position="331"/>
    </location>
</feature>
<evidence type="ECO:0000313" key="8">
    <source>
        <dbReference type="Proteomes" id="UP000730482"/>
    </source>
</evidence>
<keyword evidence="1 3" id="KW-0547">Nucleotide-binding</keyword>
<accession>A0ABS5L5N3</accession>
<evidence type="ECO:0000256" key="2">
    <source>
        <dbReference type="ARBA" id="ARBA00022840"/>
    </source>
</evidence>
<dbReference type="PANTHER" id="PTHR22683:SF1">
    <property type="entry name" value="TYPE VII SECRETION SYSTEM PROTEIN ESSC"/>
    <property type="match status" value="1"/>
</dbReference>
<dbReference type="RefSeq" id="WP_212020421.1">
    <property type="nucleotide sequence ID" value="NZ_JAAFYZ010000273.1"/>
</dbReference>
<sequence>MRIALTVHGLRDDSDAGTNAVLDAAPGSELADAAARLAALSLDEDMDGADAYVPTAVEIDGVRADRRALVGETGLRDGSRVVLDSVAGTRPEDYGLTPEPALLEIRAVGGSAVGRTWRLGLGSHFAGSGPDCTVRWAGFPAEHIARLTVRPDGSVQVCVLDGADTENHHAGPIRVVRPVRSAQESEQLEQIVKQEKRRERKFREQLEKEEARELAEASQSREFTVRVHDDFEIAGSVLRLSPPAEADADVRRSERGLGLDYNRPPRIVPPLPVERFRMPLIPAPPSRRPFPLITLLAPMIMGFAMVLVFHSYFYLIFTLFSPVFAITNVISDRRTGRKTHKSAMADYRRAKAQREKEITAAVEAERTARNQAGPDPATLGLIAVGPGTRLWERRRVDGDHLTARVGTAAVPALVVVDQPNSYQQNSPVWRVPAAPVSLDLAGLGVTGLAGPIPAVRDLARWLLVQTGVLQSPRDVQIHLLADVETQPDWDWLRWLPHARFPEHHGSLVRVGNDPETIANRVAELGAVVAARVQARGSAITSVMFADPDVLVIVDGARRLRDVPGMVQILKDGPGVRVFFLCLDRREGLLPEECKGVVTLEDVARADGYYATVRQAGALPLPDVRADGVGAAWCDTVARAVAPIRDVTSEDTGALPDSVALLDLLGLEPPEAQRIAAAWERRPASTAFVLGAGYDGPAVFDLVSDGPHALIAGTTGSGKSELLQAMVAALATANRPDELVFVLVDYKGGSAFRDCVRLPHALGMVTDLDDHLVDRALISLGAELRRREHILATAGAKDLPEYAAMRARNPELAPLPRLVIVVDEFATLAREVPAFVTGVVSISQRGRSLGLHLVLATQRPAGAVTADIRANTNLRISLRMTDGAESRDVIDTSDAAGISAATPGRALARLGQQMVVPFQTGYAGAARPLQDQDEAADAPPPPTAAAAMPWQRLGRRLPPTALAGAGGGAGTLGALADVGPTDLSELVNAIREAAALVGFEPGPSPWLAPLPTKLLLDDLPQVRPLGQARHGTRLIPVSYALDDRPERQAQAPVVFNPDNDGHLYFIGSARSGRSQALRTLAGALARTVSTADLHMYGIDAGGGALSVLESLPHCGAVVQRTDRERIERLLTRLNAELARRQDLLTTHNAANLAELREALPPGELRPAHIAVFVDSWESLNTAIGEFDNGRLVDMITQLIREGAAAGLHMILSGDRALLNGKLASLNEDKFLLRMNDRSDYMLIGMGHAELPTVVPAGRGWRSQDCIEAQVALLAPDLSGQAQAEALRRIGAAARDRDEGVPEAARPYPIAPLPSSLTFAEAWERMPAEPPRPLWALLGLSGDDVAPRGVDLAARGAVVLGPAGSGRSTALATMAVSLLASGTGLVVLTPRESPLRRLAGQPRVQVVTAPQLMGPEITEALAEVGAPAAILIDDADLLLHTAADNTLRDLVATGRDQGVGMVAAGSAEAFVQAVIGWASELRRARTGVLLAPTSLAEGDCIGVRLPQDLVRRPVRYGRALTGDAESGRVMSLLIPHTELK</sequence>
<proteinExistence type="predicted"/>
<keyword evidence="5" id="KW-0812">Transmembrane</keyword>
<gene>
    <name evidence="7" type="ORF">KGQ19_43055</name>
</gene>
<keyword evidence="5" id="KW-1133">Transmembrane helix</keyword>
<dbReference type="PANTHER" id="PTHR22683">
    <property type="entry name" value="SPORULATION PROTEIN RELATED"/>
    <property type="match status" value="1"/>
</dbReference>
<reference evidence="7 8" key="1">
    <citation type="submission" date="2020-02" db="EMBL/GenBank/DDBJ databases">
        <title>Acidophilic actinobacteria isolated from forest soil.</title>
        <authorList>
            <person name="Golinska P."/>
        </authorList>
    </citation>
    <scope>NUCLEOTIDE SEQUENCE [LARGE SCALE GENOMIC DNA]</scope>
    <source>
        <strain evidence="7 8">NL8</strain>
    </source>
</reference>
<comment type="caution">
    <text evidence="7">The sequence shown here is derived from an EMBL/GenBank/DDBJ whole genome shotgun (WGS) entry which is preliminary data.</text>
</comment>
<feature type="domain" description="FtsK" evidence="6">
    <location>
        <begin position="1049"/>
        <end position="1248"/>
    </location>
</feature>
<protein>
    <submittedName>
        <fullName evidence="7">Cell division protein FtsK</fullName>
    </submittedName>
</protein>
<dbReference type="Gene3D" id="3.40.50.300">
    <property type="entry name" value="P-loop containing nucleotide triphosphate hydrolases"/>
    <property type="match status" value="4"/>
</dbReference>
<dbReference type="InterPro" id="IPR027417">
    <property type="entry name" value="P-loop_NTPase"/>
</dbReference>
<dbReference type="InterPro" id="IPR002543">
    <property type="entry name" value="FtsK_dom"/>
</dbReference>
<feature type="binding site" evidence="3">
    <location>
        <begin position="1066"/>
        <end position="1073"/>
    </location>
    <ligand>
        <name>ATP</name>
        <dbReference type="ChEBI" id="CHEBI:30616"/>
    </ligand>
</feature>
<evidence type="ECO:0000256" key="4">
    <source>
        <dbReference type="SAM" id="Coils"/>
    </source>
</evidence>
<dbReference type="Proteomes" id="UP000730482">
    <property type="component" value="Unassembled WGS sequence"/>
</dbReference>
<keyword evidence="7" id="KW-0131">Cell cycle</keyword>
<dbReference type="InterPro" id="IPR003593">
    <property type="entry name" value="AAA+_ATPase"/>
</dbReference>
<feature type="domain" description="FtsK" evidence="6">
    <location>
        <begin position="694"/>
        <end position="886"/>
    </location>
</feature>
<name>A0ABS5L5N3_9ACTN</name>
<evidence type="ECO:0000259" key="6">
    <source>
        <dbReference type="PROSITE" id="PS50901"/>
    </source>
</evidence>
<feature type="binding site" evidence="3">
    <location>
        <begin position="712"/>
        <end position="719"/>
    </location>
    <ligand>
        <name>ATP</name>
        <dbReference type="ChEBI" id="CHEBI:30616"/>
    </ligand>
</feature>